<gene>
    <name evidence="1" type="ORF">GCM10009030_27930</name>
</gene>
<comment type="caution">
    <text evidence="1">The sequence shown here is derived from an EMBL/GenBank/DDBJ whole genome shotgun (WGS) entry which is preliminary data.</text>
</comment>
<dbReference type="InterPro" id="IPR023198">
    <property type="entry name" value="PGP-like_dom2"/>
</dbReference>
<evidence type="ECO:0000313" key="2">
    <source>
        <dbReference type="Proteomes" id="UP000605784"/>
    </source>
</evidence>
<dbReference type="PANTHER" id="PTHR43434:SF1">
    <property type="entry name" value="PHOSPHOGLYCOLATE PHOSPHATASE"/>
    <property type="match status" value="1"/>
</dbReference>
<dbReference type="EMBL" id="BMOU01000004">
    <property type="protein sequence ID" value="GGN98015.1"/>
    <property type="molecule type" value="Genomic_DNA"/>
</dbReference>
<dbReference type="Gene3D" id="1.10.150.240">
    <property type="entry name" value="Putative phosphatase, domain 2"/>
    <property type="match status" value="1"/>
</dbReference>
<dbReference type="Proteomes" id="UP000605784">
    <property type="component" value="Unassembled WGS sequence"/>
</dbReference>
<dbReference type="InterPro" id="IPR041492">
    <property type="entry name" value="HAD_2"/>
</dbReference>
<keyword evidence="1" id="KW-0418">Kinase</keyword>
<dbReference type="AlphaFoldDB" id="A0A830GPV2"/>
<dbReference type="GO" id="GO:0008967">
    <property type="term" value="F:phosphoglycolate phosphatase activity"/>
    <property type="evidence" value="ECO:0007669"/>
    <property type="project" value="TreeGrafter"/>
</dbReference>
<name>A0A830GPV2_9EURY</name>
<reference evidence="1" key="2">
    <citation type="submission" date="2020-09" db="EMBL/GenBank/DDBJ databases">
        <authorList>
            <person name="Sun Q."/>
            <person name="Ohkuma M."/>
        </authorList>
    </citation>
    <scope>NUCLEOTIDE SEQUENCE</scope>
    <source>
        <strain evidence="1">JCM 17820</strain>
    </source>
</reference>
<dbReference type="RefSeq" id="WP_188999000.1">
    <property type="nucleotide sequence ID" value="NZ_BMOU01000004.1"/>
</dbReference>
<dbReference type="GO" id="GO:0016301">
    <property type="term" value="F:kinase activity"/>
    <property type="evidence" value="ECO:0007669"/>
    <property type="project" value="UniProtKB-KW"/>
</dbReference>
<organism evidence="1 2">
    <name type="scientific">Haloarcula pellucida</name>
    <dbReference type="NCBI Taxonomy" id="1427151"/>
    <lineage>
        <taxon>Archaea</taxon>
        <taxon>Methanobacteriati</taxon>
        <taxon>Methanobacteriota</taxon>
        <taxon>Stenosarchaea group</taxon>
        <taxon>Halobacteria</taxon>
        <taxon>Halobacteriales</taxon>
        <taxon>Haloarculaceae</taxon>
        <taxon>Haloarcula</taxon>
    </lineage>
</organism>
<dbReference type="Gene3D" id="3.40.50.1000">
    <property type="entry name" value="HAD superfamily/HAD-like"/>
    <property type="match status" value="1"/>
</dbReference>
<keyword evidence="2" id="KW-1185">Reference proteome</keyword>
<reference evidence="1" key="1">
    <citation type="journal article" date="2014" name="Int. J. Syst. Evol. Microbiol.">
        <title>Complete genome sequence of Corynebacterium casei LMG S-19264T (=DSM 44701T), isolated from a smear-ripened cheese.</title>
        <authorList>
            <consortium name="US DOE Joint Genome Institute (JGI-PGF)"/>
            <person name="Walter F."/>
            <person name="Albersmeier A."/>
            <person name="Kalinowski J."/>
            <person name="Ruckert C."/>
        </authorList>
    </citation>
    <scope>NUCLEOTIDE SEQUENCE</scope>
    <source>
        <strain evidence="1">JCM 17820</strain>
    </source>
</reference>
<accession>A0A830GPV2</accession>
<proteinExistence type="predicted"/>
<dbReference type="InterPro" id="IPR023214">
    <property type="entry name" value="HAD_sf"/>
</dbReference>
<dbReference type="SFLD" id="SFLDG01129">
    <property type="entry name" value="C1.5:_HAD__Beta-PGM__Phosphata"/>
    <property type="match status" value="1"/>
</dbReference>
<dbReference type="InterPro" id="IPR050155">
    <property type="entry name" value="HAD-like_hydrolase_sf"/>
</dbReference>
<dbReference type="SUPFAM" id="SSF56784">
    <property type="entry name" value="HAD-like"/>
    <property type="match status" value="1"/>
</dbReference>
<dbReference type="Pfam" id="PF13419">
    <property type="entry name" value="HAD_2"/>
    <property type="match status" value="1"/>
</dbReference>
<dbReference type="InterPro" id="IPR036412">
    <property type="entry name" value="HAD-like_sf"/>
</dbReference>
<sequence length="209" mass="23238">MPRNYDFWLFDLDGTLVDVDPSYTVEVIARVGDRLGQGFTEQDAARLWYGQGDTRAELLADRGVDPEQFWTAFHDEEDPQARAEATYLYDDAEQFFADRTDPVGLVTHCQRYLTDPVLDHLDIADWFDTVVCCDDDIGWKPDPAPVHRAMGEMGVGHNGHVGALAGDNPGDIGAARNAGLDGIHVHRESPVSTDRCVRGDHRVTTLLDL</sequence>
<dbReference type="SFLD" id="SFLDS00003">
    <property type="entry name" value="Haloacid_Dehalogenase"/>
    <property type="match status" value="1"/>
</dbReference>
<keyword evidence="1" id="KW-0808">Transferase</keyword>
<evidence type="ECO:0000313" key="1">
    <source>
        <dbReference type="EMBL" id="GGN98015.1"/>
    </source>
</evidence>
<dbReference type="GO" id="GO:0006281">
    <property type="term" value="P:DNA repair"/>
    <property type="evidence" value="ECO:0007669"/>
    <property type="project" value="TreeGrafter"/>
</dbReference>
<dbReference type="PANTHER" id="PTHR43434">
    <property type="entry name" value="PHOSPHOGLYCOLATE PHOSPHATASE"/>
    <property type="match status" value="1"/>
</dbReference>
<protein>
    <submittedName>
        <fullName evidence="1">3-phosphoglycerate kinase</fullName>
    </submittedName>
</protein>